<accession>A0A858R6Z0</accession>
<feature type="active site" description="Charge relay system" evidence="5">
    <location>
        <position position="204"/>
    </location>
</feature>
<dbReference type="PROSITE" id="PS00137">
    <property type="entry name" value="SUBTILASE_HIS"/>
    <property type="match status" value="1"/>
</dbReference>
<dbReference type="InterPro" id="IPR015500">
    <property type="entry name" value="Peptidase_S8_subtilisin-rel"/>
</dbReference>
<feature type="active site" description="Charge relay system" evidence="5">
    <location>
        <position position="165"/>
    </location>
</feature>
<dbReference type="PRINTS" id="PR00723">
    <property type="entry name" value="SUBTILISIN"/>
</dbReference>
<dbReference type="InterPro" id="IPR050131">
    <property type="entry name" value="Peptidase_S8_subtilisin-like"/>
</dbReference>
<dbReference type="Pfam" id="PF00082">
    <property type="entry name" value="Peptidase_S8"/>
    <property type="match status" value="1"/>
</dbReference>
<keyword evidence="3 5" id="KW-0378">Hydrolase</keyword>
<proteinExistence type="inferred from homology"/>
<dbReference type="EMBL" id="CP051775">
    <property type="protein sequence ID" value="QJE73329.1"/>
    <property type="molecule type" value="Genomic_DNA"/>
</dbReference>
<dbReference type="InterPro" id="IPR022398">
    <property type="entry name" value="Peptidase_S8_His-AS"/>
</dbReference>
<evidence type="ECO:0000313" key="8">
    <source>
        <dbReference type="EMBL" id="QJE73329.1"/>
    </source>
</evidence>
<evidence type="ECO:0000256" key="3">
    <source>
        <dbReference type="ARBA" id="ARBA00022801"/>
    </source>
</evidence>
<dbReference type="InterPro" id="IPR023828">
    <property type="entry name" value="Peptidase_S8_Ser-AS"/>
</dbReference>
<evidence type="ECO:0000259" key="7">
    <source>
        <dbReference type="Pfam" id="PF00082"/>
    </source>
</evidence>
<protein>
    <submittedName>
        <fullName evidence="8">S8 family serine peptidase</fullName>
    </submittedName>
</protein>
<keyword evidence="2 5" id="KW-0645">Protease</keyword>
<sequence length="443" mass="46388">MSKRRTKLYVVLPAQGLTSEALTIKALSQSHEVLRLKDIVGDFRSASGKNRIWSSGEDVSLPFMKDSMEDDYELGEVIDSFLDDGPKLVKLSAEGERILRAGAFRLVPITKYQLQVASAPVILFSSPETGSAVAGYNDFLRTHFSEPLSSASSPKGEGVTVAVVDSGVDGNHSRLAGRVTGGRCTVQGENPLDWGACSTDKGAHGTHVAGIICAGGDPSSGPVGVAPGAKVRSYRVFPKDMSDGASNYSIIQAIRAAVEDGCDIINLSLGGRAAKDDGVRDAVNYAWVNGSVCIAAAGNDKRRPVSYPAAHHNCIAVSAIGRVGTFPPGSTGQTFVSSPFASSDQNIFLASFSNIGPQIDLTGPGVWIVSTLPNGEIGAMSGTSMASPAVAGFAAVVLSRNLNILNAKRDEQRSHAILQSVLSRSTQVGLGSFDYEGYGLPRV</sequence>
<name>A0A858R6Z0_9PROT</name>
<dbReference type="PANTHER" id="PTHR43806">
    <property type="entry name" value="PEPTIDASE S8"/>
    <property type="match status" value="1"/>
</dbReference>
<comment type="similarity">
    <text evidence="1 5 6">Belongs to the peptidase S8 family.</text>
</comment>
<dbReference type="InterPro" id="IPR000209">
    <property type="entry name" value="Peptidase_S8/S53_dom"/>
</dbReference>
<evidence type="ECO:0000256" key="1">
    <source>
        <dbReference type="ARBA" id="ARBA00011073"/>
    </source>
</evidence>
<feature type="active site" description="Charge relay system" evidence="5">
    <location>
        <position position="384"/>
    </location>
</feature>
<dbReference type="Proteomes" id="UP000501891">
    <property type="component" value="Chromosome"/>
</dbReference>
<dbReference type="InterPro" id="IPR036852">
    <property type="entry name" value="Peptidase_S8/S53_dom_sf"/>
</dbReference>
<dbReference type="PROSITE" id="PS00138">
    <property type="entry name" value="SUBTILASE_SER"/>
    <property type="match status" value="1"/>
</dbReference>
<organism evidence="8 9">
    <name type="scientific">Aerophototrophica crusticola</name>
    <dbReference type="NCBI Taxonomy" id="1709002"/>
    <lineage>
        <taxon>Bacteria</taxon>
        <taxon>Pseudomonadati</taxon>
        <taxon>Pseudomonadota</taxon>
        <taxon>Alphaproteobacteria</taxon>
        <taxon>Rhodospirillales</taxon>
        <taxon>Rhodospirillaceae</taxon>
        <taxon>Aerophototrophica</taxon>
    </lineage>
</organism>
<dbReference type="PROSITE" id="PS00136">
    <property type="entry name" value="SUBTILASE_ASP"/>
    <property type="match status" value="1"/>
</dbReference>
<keyword evidence="4 5" id="KW-0720">Serine protease</keyword>
<gene>
    <name evidence="8" type="ORF">HHL28_09690</name>
</gene>
<dbReference type="AlphaFoldDB" id="A0A858R6Z0"/>
<feature type="domain" description="Peptidase S8/S53" evidence="7">
    <location>
        <begin position="156"/>
        <end position="438"/>
    </location>
</feature>
<evidence type="ECO:0000313" key="9">
    <source>
        <dbReference type="Proteomes" id="UP000501891"/>
    </source>
</evidence>
<reference evidence="8" key="1">
    <citation type="submission" date="2020-04" db="EMBL/GenBank/DDBJ databases">
        <title>A desert anoxygenic phototrophic bacterium fixes CO2 using RubisCO under aerobic conditions.</title>
        <authorList>
            <person name="Tang K."/>
        </authorList>
    </citation>
    <scope>NUCLEOTIDE SEQUENCE [LARGE SCALE GENOMIC DNA]</scope>
    <source>
        <strain evidence="8">MIMtkB3</strain>
    </source>
</reference>
<dbReference type="SUPFAM" id="SSF52743">
    <property type="entry name" value="Subtilisin-like"/>
    <property type="match status" value="1"/>
</dbReference>
<dbReference type="PROSITE" id="PS51892">
    <property type="entry name" value="SUBTILASE"/>
    <property type="match status" value="1"/>
</dbReference>
<keyword evidence="9" id="KW-1185">Reference proteome</keyword>
<evidence type="ECO:0000256" key="2">
    <source>
        <dbReference type="ARBA" id="ARBA00022670"/>
    </source>
</evidence>
<dbReference type="KEGG" id="acru:HHL28_09690"/>
<evidence type="ECO:0000256" key="5">
    <source>
        <dbReference type="PROSITE-ProRule" id="PRU01240"/>
    </source>
</evidence>
<dbReference type="GO" id="GO:0006508">
    <property type="term" value="P:proteolysis"/>
    <property type="evidence" value="ECO:0007669"/>
    <property type="project" value="UniProtKB-KW"/>
</dbReference>
<dbReference type="Gene3D" id="3.40.50.200">
    <property type="entry name" value="Peptidase S8/S53 domain"/>
    <property type="match status" value="1"/>
</dbReference>
<dbReference type="PANTHER" id="PTHR43806:SF11">
    <property type="entry name" value="CEREVISIN-RELATED"/>
    <property type="match status" value="1"/>
</dbReference>
<dbReference type="GO" id="GO:0004252">
    <property type="term" value="F:serine-type endopeptidase activity"/>
    <property type="evidence" value="ECO:0007669"/>
    <property type="project" value="UniProtKB-UniRule"/>
</dbReference>
<evidence type="ECO:0000256" key="4">
    <source>
        <dbReference type="ARBA" id="ARBA00022825"/>
    </source>
</evidence>
<dbReference type="InterPro" id="IPR023827">
    <property type="entry name" value="Peptidase_S8_Asp-AS"/>
</dbReference>
<evidence type="ECO:0000256" key="6">
    <source>
        <dbReference type="RuleBase" id="RU003355"/>
    </source>
</evidence>